<dbReference type="AlphaFoldDB" id="A0AAJ4UWX6"/>
<name>A0AAJ4UWX6_9BACT</name>
<sequence>MKEKITFGELLNYYNSDNNYVVLDKMETKKAVYLPNCVYFDKEDLEKFKEKFDIDVKKLYFDEKNLFSVIEKIEEQNEEKAEEIKDFLRELPYLPQYKPGYYCEDIIAQEDLEGLGDVIVLDLSNGILNAPEDFNDVMENYYFWWDGKNWNSSEIGYMDEVYAEEIDSRKDNNLIYTYYKAFNNLRFRVIDTPYIESLPEIDTEWGDWEKIEEKLGNINRYIRKLSLKTELINNDKGFFYLTETYQDYKKGILSFDDLEMIIQKSDIKDNIKKSLIDTLNPNSVDNSPSNSPTI</sequence>
<dbReference type="RefSeq" id="WP_123353285.1">
    <property type="nucleotide sequence ID" value="NZ_CP040940.1"/>
</dbReference>
<keyword evidence="5" id="KW-1185">Reference proteome</keyword>
<keyword evidence="1" id="KW-0175">Coiled coil</keyword>
<organism evidence="3 4">
    <name type="scientific">Caminibacter pacificus</name>
    <dbReference type="NCBI Taxonomy" id="1424653"/>
    <lineage>
        <taxon>Bacteria</taxon>
        <taxon>Pseudomonadati</taxon>
        <taxon>Campylobacterota</taxon>
        <taxon>Epsilonproteobacteria</taxon>
        <taxon>Nautiliales</taxon>
        <taxon>Nautiliaceae</taxon>
        <taxon>Caminibacter</taxon>
    </lineage>
</organism>
<keyword evidence="2" id="KW-0614">Plasmid</keyword>
<geneLocation type="plasmid" evidence="2 5">
    <name>unnamed1</name>
</geneLocation>
<dbReference type="Proteomes" id="UP000298805">
    <property type="component" value="Plasmid unnamed1"/>
</dbReference>
<accession>A0AAJ4UWX6</accession>
<evidence type="ECO:0000313" key="5">
    <source>
        <dbReference type="Proteomes" id="UP000298805"/>
    </source>
</evidence>
<dbReference type="EMBL" id="RJVK01000006">
    <property type="protein sequence ID" value="ROR38698.1"/>
    <property type="molecule type" value="Genomic_DNA"/>
</dbReference>
<gene>
    <name evidence="2" type="ORF">C6V80_10040</name>
    <name evidence="3" type="ORF">EDC58_1913</name>
</gene>
<feature type="coiled-coil region" evidence="1">
    <location>
        <begin position="63"/>
        <end position="90"/>
    </location>
</feature>
<dbReference type="EMBL" id="CP040940">
    <property type="protein sequence ID" value="QDD68185.1"/>
    <property type="molecule type" value="Genomic_DNA"/>
</dbReference>
<proteinExistence type="predicted"/>
<evidence type="ECO:0000313" key="4">
    <source>
        <dbReference type="Proteomes" id="UP000272781"/>
    </source>
</evidence>
<reference evidence="2 5" key="2">
    <citation type="submission" date="2019-06" db="EMBL/GenBank/DDBJ databases">
        <title>A comparative analysis of the Nautiliaceae.</title>
        <authorList>
            <person name="Grosche A."/>
            <person name="Smedile F."/>
            <person name="Vetriani C."/>
        </authorList>
    </citation>
    <scope>NUCLEOTIDE SEQUENCE [LARGE SCALE GENOMIC DNA]</scope>
    <source>
        <strain evidence="2 5">TB6</strain>
        <plasmid evidence="2 5">unnamed1</plasmid>
    </source>
</reference>
<protein>
    <submittedName>
        <fullName evidence="3">Uncharacterized protein</fullName>
    </submittedName>
</protein>
<dbReference type="Proteomes" id="UP000272781">
    <property type="component" value="Unassembled WGS sequence"/>
</dbReference>
<reference evidence="3 4" key="1">
    <citation type="submission" date="2018-11" db="EMBL/GenBank/DDBJ databases">
        <title>Genomic Encyclopedia of Type Strains, Phase IV (KMG-IV): sequencing the most valuable type-strain genomes for metagenomic binning, comparative biology and taxonomic classification.</title>
        <authorList>
            <person name="Goeker M."/>
        </authorList>
    </citation>
    <scope>NUCLEOTIDE SEQUENCE [LARGE SCALE GENOMIC DNA]</scope>
    <source>
        <strain evidence="3 4">DSM 27783</strain>
    </source>
</reference>
<evidence type="ECO:0000256" key="1">
    <source>
        <dbReference type="SAM" id="Coils"/>
    </source>
</evidence>
<evidence type="ECO:0000313" key="2">
    <source>
        <dbReference type="EMBL" id="QDD68185.1"/>
    </source>
</evidence>
<evidence type="ECO:0000313" key="3">
    <source>
        <dbReference type="EMBL" id="ROR38698.1"/>
    </source>
</evidence>